<reference evidence="5 6" key="1">
    <citation type="submission" date="2020-02" db="EMBL/GenBank/DDBJ databases">
        <title>Draft genome sequence of Haematococcus lacustris strain NIES-144.</title>
        <authorList>
            <person name="Morimoto D."/>
            <person name="Nakagawa S."/>
            <person name="Yoshida T."/>
            <person name="Sawayama S."/>
        </authorList>
    </citation>
    <scope>NUCLEOTIDE SEQUENCE [LARGE SCALE GENOMIC DNA]</scope>
    <source>
        <strain evidence="5 6">NIES-144</strain>
    </source>
</reference>
<dbReference type="Proteomes" id="UP000485058">
    <property type="component" value="Unassembled WGS sequence"/>
</dbReference>
<keyword evidence="6" id="KW-1185">Reference proteome</keyword>
<evidence type="ECO:0000256" key="1">
    <source>
        <dbReference type="ARBA" id="ARBA00022826"/>
    </source>
</evidence>
<comment type="caution">
    <text evidence="5">The sequence shown here is derived from an EMBL/GenBank/DDBJ whole genome shotgun (WGS) entry which is preliminary data.</text>
</comment>
<gene>
    <name evidence="5" type="ORF">HaLaN_14016</name>
</gene>
<proteinExistence type="predicted"/>
<dbReference type="Gene3D" id="2.60.120.10">
    <property type="entry name" value="Jelly Rolls"/>
    <property type="match status" value="1"/>
</dbReference>
<dbReference type="PANTHER" id="PTHR45743">
    <property type="entry name" value="POTASSIUM CHANNEL AKT1"/>
    <property type="match status" value="1"/>
</dbReference>
<evidence type="ECO:0000256" key="3">
    <source>
        <dbReference type="PROSITE-ProRule" id="PRU00023"/>
    </source>
</evidence>
<dbReference type="GO" id="GO:0034702">
    <property type="term" value="C:monoatomic ion channel complex"/>
    <property type="evidence" value="ECO:0007669"/>
    <property type="project" value="UniProtKB-KW"/>
</dbReference>
<feature type="non-terminal residue" evidence="5">
    <location>
        <position position="439"/>
    </location>
</feature>
<sequence>MDKAPSFGRTSSMNFSEAGSDVSMAEEGALFVTRKEPGAAFGAISFFTELPSQESVWSSSVIKVLVLNRTAFQELLTAFPQQTRKMLQNLDDHTVETVTQELLDSLDASKRMSEDVVQALHLLAIRDVRPTDLTTSVLMEMRGLLKAHQRPMLDNMGKVKDALAKYVRKVDQEIVYEFLNNCSGGDEAAVRAALSGGMSPNAADYDKRTGLMLACHEGHAGLVRMLLEAGADPQLKDSFSDRHVGMCHNEIIEILLEFGATLGMEGYAVSSQMCQFVREGDMVQLSRMLRAGANPNQLDYSTVLCGNLTAAQLLVSEGSARVDFKDALGKTPYDEAVRLGNRPIMEFLKDLTDAAVSETAMLARNTDFLNACSSGNAATVTRMLKAGQDPDTANYDKRTGLMLACHGGHEDSANNTAMWEAVTTKRHAIIDLLLQYGGG</sequence>
<protein>
    <recommendedName>
        <fullName evidence="4">Cyclic nucleotide-binding domain-containing protein</fullName>
    </recommendedName>
</protein>
<feature type="domain" description="Cyclic nucleotide-binding" evidence="4">
    <location>
        <begin position="38"/>
        <end position="93"/>
    </location>
</feature>
<dbReference type="PANTHER" id="PTHR45743:SF2">
    <property type="entry name" value="POTASSIUM CHANNEL AKT1"/>
    <property type="match status" value="1"/>
</dbReference>
<dbReference type="InterPro" id="IPR018490">
    <property type="entry name" value="cNMP-bd_dom_sf"/>
</dbReference>
<keyword evidence="3" id="KW-0040">ANK repeat</keyword>
<keyword evidence="1" id="KW-0630">Potassium</keyword>
<dbReference type="SMART" id="SM00248">
    <property type="entry name" value="ANK"/>
    <property type="match status" value="4"/>
</dbReference>
<evidence type="ECO:0000313" key="5">
    <source>
        <dbReference type="EMBL" id="GFH17387.1"/>
    </source>
</evidence>
<feature type="repeat" description="ANK" evidence="3">
    <location>
        <begin position="206"/>
        <end position="238"/>
    </location>
</feature>
<feature type="non-terminal residue" evidence="5">
    <location>
        <position position="1"/>
    </location>
</feature>
<dbReference type="PROSITE" id="PS50297">
    <property type="entry name" value="ANK_REP_REGION"/>
    <property type="match status" value="1"/>
</dbReference>
<accession>A0A699Z426</accession>
<evidence type="ECO:0000259" key="4">
    <source>
        <dbReference type="PROSITE" id="PS50042"/>
    </source>
</evidence>
<dbReference type="AlphaFoldDB" id="A0A699Z426"/>
<dbReference type="SUPFAM" id="SSF51206">
    <property type="entry name" value="cAMP-binding domain-like"/>
    <property type="match status" value="1"/>
</dbReference>
<keyword evidence="2" id="KW-0406">Ion transport</keyword>
<dbReference type="SUPFAM" id="SSF48403">
    <property type="entry name" value="Ankyrin repeat"/>
    <property type="match status" value="1"/>
</dbReference>
<dbReference type="PROSITE" id="PS50042">
    <property type="entry name" value="CNMP_BINDING_3"/>
    <property type="match status" value="1"/>
</dbReference>
<evidence type="ECO:0000313" key="6">
    <source>
        <dbReference type="Proteomes" id="UP000485058"/>
    </source>
</evidence>
<keyword evidence="2" id="KW-0407">Ion channel</keyword>
<dbReference type="InterPro" id="IPR014710">
    <property type="entry name" value="RmlC-like_jellyroll"/>
</dbReference>
<keyword evidence="1" id="KW-0633">Potassium transport</keyword>
<keyword evidence="1" id="KW-0631">Potassium channel</keyword>
<dbReference type="InterPro" id="IPR045319">
    <property type="entry name" value="KAT/AKT"/>
</dbReference>
<dbReference type="EMBL" id="BLLF01001140">
    <property type="protein sequence ID" value="GFH17387.1"/>
    <property type="molecule type" value="Genomic_DNA"/>
</dbReference>
<dbReference type="InterPro" id="IPR002110">
    <property type="entry name" value="Ankyrin_rpt"/>
</dbReference>
<dbReference type="Gene3D" id="1.25.40.20">
    <property type="entry name" value="Ankyrin repeat-containing domain"/>
    <property type="match status" value="3"/>
</dbReference>
<evidence type="ECO:0000256" key="2">
    <source>
        <dbReference type="ARBA" id="ARBA00022882"/>
    </source>
</evidence>
<keyword evidence="2" id="KW-0851">Voltage-gated channel</keyword>
<dbReference type="GO" id="GO:0005249">
    <property type="term" value="F:voltage-gated potassium channel activity"/>
    <property type="evidence" value="ECO:0007669"/>
    <property type="project" value="InterPro"/>
</dbReference>
<dbReference type="Pfam" id="PF13857">
    <property type="entry name" value="Ank_5"/>
    <property type="match status" value="1"/>
</dbReference>
<keyword evidence="2" id="KW-0813">Transport</keyword>
<dbReference type="InterPro" id="IPR036770">
    <property type="entry name" value="Ankyrin_rpt-contain_sf"/>
</dbReference>
<dbReference type="PROSITE" id="PS50088">
    <property type="entry name" value="ANK_REPEAT"/>
    <property type="match status" value="1"/>
</dbReference>
<organism evidence="5 6">
    <name type="scientific">Haematococcus lacustris</name>
    <name type="common">Green alga</name>
    <name type="synonym">Haematococcus pluvialis</name>
    <dbReference type="NCBI Taxonomy" id="44745"/>
    <lineage>
        <taxon>Eukaryota</taxon>
        <taxon>Viridiplantae</taxon>
        <taxon>Chlorophyta</taxon>
        <taxon>core chlorophytes</taxon>
        <taxon>Chlorophyceae</taxon>
        <taxon>CS clade</taxon>
        <taxon>Chlamydomonadales</taxon>
        <taxon>Haematococcaceae</taxon>
        <taxon>Haematococcus</taxon>
    </lineage>
</organism>
<dbReference type="InterPro" id="IPR000595">
    <property type="entry name" value="cNMP-bd_dom"/>
</dbReference>
<name>A0A699Z426_HAELA</name>